<organism evidence="12 13">
    <name type="scientific">Candidatus Blautia faecigallinarum</name>
    <dbReference type="NCBI Taxonomy" id="2838488"/>
    <lineage>
        <taxon>Bacteria</taxon>
        <taxon>Bacillati</taxon>
        <taxon>Bacillota</taxon>
        <taxon>Clostridia</taxon>
        <taxon>Lachnospirales</taxon>
        <taxon>Lachnospiraceae</taxon>
        <taxon>Blautia</taxon>
    </lineage>
</organism>
<keyword evidence="12" id="KW-0645">Protease</keyword>
<dbReference type="EMBL" id="DXBU01000099">
    <property type="protein sequence ID" value="HIZ22582.1"/>
    <property type="molecule type" value="Genomic_DNA"/>
</dbReference>
<keyword evidence="4" id="KW-0133">Cell shape</keyword>
<keyword evidence="5" id="KW-0573">Peptidoglycan synthesis</keyword>
<feature type="chain" id="PRO_5038608246" evidence="10">
    <location>
        <begin position="28"/>
        <end position="414"/>
    </location>
</feature>
<evidence type="ECO:0000256" key="2">
    <source>
        <dbReference type="ARBA" id="ARBA00022729"/>
    </source>
</evidence>
<dbReference type="InterPro" id="IPR018044">
    <property type="entry name" value="Peptidase_S11"/>
</dbReference>
<keyword evidence="9" id="KW-0472">Membrane</keyword>
<comment type="caution">
    <text evidence="12">The sequence shown here is derived from an EMBL/GenBank/DDBJ whole genome shotgun (WGS) entry which is preliminary data.</text>
</comment>
<feature type="transmembrane region" description="Helical" evidence="9">
    <location>
        <begin position="388"/>
        <end position="409"/>
    </location>
</feature>
<keyword evidence="3" id="KW-0378">Hydrolase</keyword>
<name>A0A9D2DST1_9FIRM</name>
<keyword evidence="6" id="KW-0961">Cell wall biogenesis/degradation</keyword>
<evidence type="ECO:0000256" key="7">
    <source>
        <dbReference type="PIRSR" id="PIRSR618044-2"/>
    </source>
</evidence>
<evidence type="ECO:0000256" key="6">
    <source>
        <dbReference type="ARBA" id="ARBA00023316"/>
    </source>
</evidence>
<evidence type="ECO:0000313" key="13">
    <source>
        <dbReference type="Proteomes" id="UP000824041"/>
    </source>
</evidence>
<feature type="signal peptide" evidence="10">
    <location>
        <begin position="1"/>
        <end position="27"/>
    </location>
</feature>
<feature type="domain" description="Peptidase S11 D-alanyl-D-alanine carboxypeptidase A N-terminal" evidence="11">
    <location>
        <begin position="49"/>
        <end position="282"/>
    </location>
</feature>
<dbReference type="GO" id="GO:0009002">
    <property type="term" value="F:serine-type D-Ala-D-Ala carboxypeptidase activity"/>
    <property type="evidence" value="ECO:0007669"/>
    <property type="project" value="InterPro"/>
</dbReference>
<reference evidence="12" key="1">
    <citation type="journal article" date="2021" name="PeerJ">
        <title>Extensive microbial diversity within the chicken gut microbiome revealed by metagenomics and culture.</title>
        <authorList>
            <person name="Gilroy R."/>
            <person name="Ravi A."/>
            <person name="Getino M."/>
            <person name="Pursley I."/>
            <person name="Horton D.L."/>
            <person name="Alikhan N.F."/>
            <person name="Baker D."/>
            <person name="Gharbi K."/>
            <person name="Hall N."/>
            <person name="Watson M."/>
            <person name="Adriaenssens E.M."/>
            <person name="Foster-Nyarko E."/>
            <person name="Jarju S."/>
            <person name="Secka A."/>
            <person name="Antonio M."/>
            <person name="Oren A."/>
            <person name="Chaudhuri R.R."/>
            <person name="La Ragione R."/>
            <person name="Hildebrand F."/>
            <person name="Pallen M.J."/>
        </authorList>
    </citation>
    <scope>NUCLEOTIDE SEQUENCE</scope>
    <source>
        <strain evidence="12">14324</strain>
    </source>
</reference>
<evidence type="ECO:0000256" key="9">
    <source>
        <dbReference type="SAM" id="Phobius"/>
    </source>
</evidence>
<dbReference type="GO" id="GO:0006508">
    <property type="term" value="P:proteolysis"/>
    <property type="evidence" value="ECO:0007669"/>
    <property type="project" value="InterPro"/>
</dbReference>
<dbReference type="InterPro" id="IPR001967">
    <property type="entry name" value="Peptidase_S11_N"/>
</dbReference>
<keyword evidence="12" id="KW-0121">Carboxypeptidase</keyword>
<evidence type="ECO:0000313" key="12">
    <source>
        <dbReference type="EMBL" id="HIZ22582.1"/>
    </source>
</evidence>
<keyword evidence="9" id="KW-1133">Transmembrane helix</keyword>
<gene>
    <name evidence="12" type="ORF">IAA21_07290</name>
</gene>
<sequence>MKKKKILAGLLVFSLSLSLFFQTGVSAAEDTQAAQENAITTNVSGWPKGPEISSTAAVVMEESTNTLLYAKNMNQTLYPAAAVKIMTILVCLENSSLEDSVTMTETGVSGVTDGGANISVQLDEVMTMEQCLYAIMLVSANDIALQVAEHVGGSIQGFVDLMNQKAQSLGCKNTLFTNPTGLPDEAQHITAYDMALIMKAAMANEQFRTIASASSYTISATNMSEGERALTNNFPLLDAAGEKYYEGCLGGKEGATSASGSTLVCAAQRNGMTLIAVILQGDSETTDDEAITLLDYGFNNFQKLSLGETDINLISGGTVVIPAKATQADVKVSDSEGEKGIQRQYLYRGIQVGTALLEDVQAEDTAAITEGEENLQAAYDFTAEKSQVPYYVIIGTGVILFILLLVLMIKVIRS</sequence>
<accession>A0A9D2DST1</accession>
<keyword evidence="9" id="KW-0812">Transmembrane</keyword>
<dbReference type="AlphaFoldDB" id="A0A9D2DST1"/>
<evidence type="ECO:0000256" key="4">
    <source>
        <dbReference type="ARBA" id="ARBA00022960"/>
    </source>
</evidence>
<evidence type="ECO:0000256" key="5">
    <source>
        <dbReference type="ARBA" id="ARBA00022984"/>
    </source>
</evidence>
<keyword evidence="2 10" id="KW-0732">Signal</keyword>
<dbReference type="PANTHER" id="PTHR21581:SF33">
    <property type="entry name" value="D-ALANYL-D-ALANINE CARBOXYPEPTIDASE DACB"/>
    <property type="match status" value="1"/>
</dbReference>
<dbReference type="PANTHER" id="PTHR21581">
    <property type="entry name" value="D-ALANYL-D-ALANINE CARBOXYPEPTIDASE"/>
    <property type="match status" value="1"/>
</dbReference>
<dbReference type="GO" id="GO:0009252">
    <property type="term" value="P:peptidoglycan biosynthetic process"/>
    <property type="evidence" value="ECO:0007669"/>
    <property type="project" value="UniProtKB-KW"/>
</dbReference>
<feature type="binding site" evidence="7">
    <location>
        <position position="252"/>
    </location>
    <ligand>
        <name>substrate</name>
    </ligand>
</feature>
<reference evidence="12" key="2">
    <citation type="submission" date="2021-04" db="EMBL/GenBank/DDBJ databases">
        <authorList>
            <person name="Gilroy R."/>
        </authorList>
    </citation>
    <scope>NUCLEOTIDE SEQUENCE</scope>
    <source>
        <strain evidence="12">14324</strain>
    </source>
</reference>
<dbReference type="Gene3D" id="3.40.710.10">
    <property type="entry name" value="DD-peptidase/beta-lactamase superfamily"/>
    <property type="match status" value="1"/>
</dbReference>
<evidence type="ECO:0000256" key="1">
    <source>
        <dbReference type="ARBA" id="ARBA00007164"/>
    </source>
</evidence>
<dbReference type="PRINTS" id="PR00725">
    <property type="entry name" value="DADACBPTASE1"/>
</dbReference>
<dbReference type="SUPFAM" id="SSF56601">
    <property type="entry name" value="beta-lactamase/transpeptidase-like"/>
    <property type="match status" value="1"/>
</dbReference>
<dbReference type="GO" id="GO:0071555">
    <property type="term" value="P:cell wall organization"/>
    <property type="evidence" value="ECO:0007669"/>
    <property type="project" value="UniProtKB-KW"/>
</dbReference>
<dbReference type="Pfam" id="PF00768">
    <property type="entry name" value="Peptidase_S11"/>
    <property type="match status" value="1"/>
</dbReference>
<evidence type="ECO:0000259" key="11">
    <source>
        <dbReference type="Pfam" id="PF00768"/>
    </source>
</evidence>
<dbReference type="GO" id="GO:0008360">
    <property type="term" value="P:regulation of cell shape"/>
    <property type="evidence" value="ECO:0007669"/>
    <property type="project" value="UniProtKB-KW"/>
</dbReference>
<evidence type="ECO:0000256" key="8">
    <source>
        <dbReference type="RuleBase" id="RU004016"/>
    </source>
</evidence>
<evidence type="ECO:0000256" key="10">
    <source>
        <dbReference type="SAM" id="SignalP"/>
    </source>
</evidence>
<proteinExistence type="inferred from homology"/>
<protein>
    <submittedName>
        <fullName evidence="12">D-alanyl-D-alanine carboxypeptidase</fullName>
    </submittedName>
</protein>
<evidence type="ECO:0000256" key="3">
    <source>
        <dbReference type="ARBA" id="ARBA00022801"/>
    </source>
</evidence>
<comment type="similarity">
    <text evidence="1 8">Belongs to the peptidase S11 family.</text>
</comment>
<dbReference type="InterPro" id="IPR012338">
    <property type="entry name" value="Beta-lactam/transpept-like"/>
</dbReference>
<dbReference type="Proteomes" id="UP000824041">
    <property type="component" value="Unassembled WGS sequence"/>
</dbReference>